<dbReference type="PANTHER" id="PTHR48079:SF6">
    <property type="entry name" value="NAD(P)-BINDING DOMAIN-CONTAINING PROTEIN-RELATED"/>
    <property type="match status" value="1"/>
</dbReference>
<dbReference type="InterPro" id="IPR036291">
    <property type="entry name" value="NAD(P)-bd_dom_sf"/>
</dbReference>
<dbReference type="GeneID" id="9527751"/>
<dbReference type="Gene3D" id="3.40.50.720">
    <property type="entry name" value="NAD(P)-binding Rossmann-like Domain"/>
    <property type="match status" value="1"/>
</dbReference>
<evidence type="ECO:0000313" key="3">
    <source>
        <dbReference type="Proteomes" id="UP000008698"/>
    </source>
</evidence>
<dbReference type="InterPro" id="IPR051783">
    <property type="entry name" value="NAD(P)-dependent_oxidoreduct"/>
</dbReference>
<dbReference type="InterPro" id="IPR001509">
    <property type="entry name" value="Epimerase_deHydtase"/>
</dbReference>
<dbReference type="GO" id="GO:0004029">
    <property type="term" value="F:aldehyde dehydrogenase (NAD+) activity"/>
    <property type="evidence" value="ECO:0007669"/>
    <property type="project" value="TreeGrafter"/>
</dbReference>
<dbReference type="HOGENOM" id="CLU_007383_12_0_1"/>
<sequence length="355" mass="39074">MSANILITGGSGYLGGSLLQSWTKAQISGCDRLFALVRTDDQATAVEKLYGAEPVRSSLQEDDITKLIIDNSITIVLYLIDAYTADGPFAFIKGLSALKKATGQDVHLIFTTGTKQFSSLAGAPTDELLLDTDPNLYTIQLKQRTRFKEMEASIETNCRLIEAAERYDVRLYLFSPCIIYGEGTGFGNKISIQTVDVVVAAQGSGHVYKIGSERQAWPVCHISDCISLYTTLVKAILRDENPGHGKYGYYLASSGRAFWDEIYAAIAKALVKRNIIKDATVRLAADSALKTMAEALNVEPSSVVVKISGESTYTAKHGRLIGWQPVYPPEHILEMLDEEVELILRNIDPKLLRIR</sequence>
<dbReference type="OMA" id="YIFIPCV"/>
<name>C9SQT0_VERA1</name>
<protein>
    <recommendedName>
        <fullName evidence="1">NAD-dependent epimerase/dehydratase domain-containing protein</fullName>
    </recommendedName>
</protein>
<gene>
    <name evidence="2" type="ORF">VDBG_07315</name>
</gene>
<dbReference type="Proteomes" id="UP000008698">
    <property type="component" value="Unassembled WGS sequence"/>
</dbReference>
<dbReference type="Pfam" id="PF01370">
    <property type="entry name" value="Epimerase"/>
    <property type="match status" value="1"/>
</dbReference>
<accession>C9SQT0</accession>
<dbReference type="KEGG" id="val:VDBG_07315"/>
<dbReference type="AlphaFoldDB" id="C9SQT0"/>
<dbReference type="EMBL" id="DS985222">
    <property type="protein sequence ID" value="EEY21205.1"/>
    <property type="molecule type" value="Genomic_DNA"/>
</dbReference>
<feature type="domain" description="NAD-dependent epimerase/dehydratase" evidence="1">
    <location>
        <begin position="5"/>
        <end position="238"/>
    </location>
</feature>
<dbReference type="SUPFAM" id="SSF51735">
    <property type="entry name" value="NAD(P)-binding Rossmann-fold domains"/>
    <property type="match status" value="1"/>
</dbReference>
<proteinExistence type="predicted"/>
<dbReference type="eggNOG" id="ENOG502SJ62">
    <property type="taxonomic scope" value="Eukaryota"/>
</dbReference>
<dbReference type="OrthoDB" id="10262413at2759"/>
<organism evidence="3">
    <name type="scientific">Verticillium alfalfae (strain VaMs.102 / ATCC MYA-4576 / FGSC 10136)</name>
    <name type="common">Verticillium wilt of alfalfa</name>
    <name type="synonym">Verticillium albo-atrum</name>
    <dbReference type="NCBI Taxonomy" id="526221"/>
    <lineage>
        <taxon>Eukaryota</taxon>
        <taxon>Fungi</taxon>
        <taxon>Dikarya</taxon>
        <taxon>Ascomycota</taxon>
        <taxon>Pezizomycotina</taxon>
        <taxon>Sordariomycetes</taxon>
        <taxon>Hypocreomycetidae</taxon>
        <taxon>Glomerellales</taxon>
        <taxon>Plectosphaerellaceae</taxon>
        <taxon>Verticillium</taxon>
    </lineage>
</organism>
<evidence type="ECO:0000313" key="2">
    <source>
        <dbReference type="EMBL" id="EEY21205.1"/>
    </source>
</evidence>
<dbReference type="RefSeq" id="XP_003002744.1">
    <property type="nucleotide sequence ID" value="XM_003002698.1"/>
</dbReference>
<reference evidence="3" key="1">
    <citation type="journal article" date="2011" name="PLoS Pathog.">
        <title>Comparative genomics yields insights into niche adaptation of plant vascular wilt pathogens.</title>
        <authorList>
            <person name="Klosterman S.J."/>
            <person name="Subbarao K.V."/>
            <person name="Kang S."/>
            <person name="Veronese P."/>
            <person name="Gold S.E."/>
            <person name="Thomma B.P.H.J."/>
            <person name="Chen Z."/>
            <person name="Henrissat B."/>
            <person name="Lee Y.-H."/>
            <person name="Park J."/>
            <person name="Garcia-Pedrajas M.D."/>
            <person name="Barbara D.J."/>
            <person name="Anchieta A."/>
            <person name="de Jonge R."/>
            <person name="Santhanam P."/>
            <person name="Maruthachalam K."/>
            <person name="Atallah Z."/>
            <person name="Amyotte S.G."/>
            <person name="Paz Z."/>
            <person name="Inderbitzin P."/>
            <person name="Hayes R.J."/>
            <person name="Heiman D.I."/>
            <person name="Young S."/>
            <person name="Zeng Q."/>
            <person name="Engels R."/>
            <person name="Galagan J."/>
            <person name="Cuomo C.A."/>
            <person name="Dobinson K.F."/>
            <person name="Ma L.-J."/>
        </authorList>
    </citation>
    <scope>NUCLEOTIDE SEQUENCE [LARGE SCALE GENOMIC DNA]</scope>
    <source>
        <strain evidence="3">VaMs.102 / ATCC MYA-4576 / FGSC 10136</strain>
    </source>
</reference>
<dbReference type="GO" id="GO:0005737">
    <property type="term" value="C:cytoplasm"/>
    <property type="evidence" value="ECO:0007669"/>
    <property type="project" value="TreeGrafter"/>
</dbReference>
<dbReference type="PANTHER" id="PTHR48079">
    <property type="entry name" value="PROTEIN YEEZ"/>
    <property type="match status" value="1"/>
</dbReference>
<keyword evidence="3" id="KW-1185">Reference proteome</keyword>
<evidence type="ECO:0000259" key="1">
    <source>
        <dbReference type="Pfam" id="PF01370"/>
    </source>
</evidence>